<dbReference type="EMBL" id="UFRQ01000003">
    <property type="protein sequence ID" value="SUT89735.1"/>
    <property type="molecule type" value="Genomic_DNA"/>
</dbReference>
<dbReference type="GO" id="GO:0009401">
    <property type="term" value="P:phosphoenolpyruvate-dependent sugar phosphotransferase system"/>
    <property type="evidence" value="ECO:0007669"/>
    <property type="project" value="InterPro"/>
</dbReference>
<protein>
    <submittedName>
        <fullName evidence="2">PTS transporter subunit IIA-like nitrogen-regulatory protein PtsN</fullName>
        <ecNumber evidence="2">2.7.1.-</ecNumber>
    </submittedName>
</protein>
<evidence type="ECO:0000313" key="2">
    <source>
        <dbReference type="EMBL" id="SUT89735.1"/>
    </source>
</evidence>
<dbReference type="InterPro" id="IPR006320">
    <property type="entry name" value="PTS_Nitro_regul"/>
</dbReference>
<feature type="domain" description="PTS EIIA type-2" evidence="1">
    <location>
        <begin position="5"/>
        <end position="151"/>
    </location>
</feature>
<dbReference type="PANTHER" id="PTHR47738">
    <property type="entry name" value="PTS SYSTEM FRUCTOSE-LIKE EIIA COMPONENT-RELATED"/>
    <property type="match status" value="1"/>
</dbReference>
<dbReference type="SUPFAM" id="SSF55804">
    <property type="entry name" value="Phoshotransferase/anion transport protein"/>
    <property type="match status" value="1"/>
</dbReference>
<name>A0A380TQH0_9PAST</name>
<dbReference type="NCBIfam" id="TIGR01419">
    <property type="entry name" value="nitro_reg_IIA"/>
    <property type="match status" value="1"/>
</dbReference>
<evidence type="ECO:0000259" key="1">
    <source>
        <dbReference type="PROSITE" id="PS51094"/>
    </source>
</evidence>
<dbReference type="Proteomes" id="UP000254649">
    <property type="component" value="Unassembled WGS sequence"/>
</dbReference>
<dbReference type="PANTHER" id="PTHR47738:SF1">
    <property type="entry name" value="NITROGEN REGULATORY PROTEIN"/>
    <property type="match status" value="1"/>
</dbReference>
<sequence length="166" mass="18878">MKFTTLLSPENIRQGMVYSSKKTMFEAIGRIVEKQVVLDDFSSLQCFSSLFNREKLGCTGLGNGVAMPRAKLPIGDKPIAIFLQLSEPLDYEAIDKRYVDLVFAVLIPENMCSQYVAILEELSQRLTEKNLCKQLRAAQSADEIWQIFEFADQNYGEQIELPIEQD</sequence>
<dbReference type="EC" id="2.7.1.-" evidence="2"/>
<dbReference type="Gene3D" id="3.40.930.10">
    <property type="entry name" value="Mannitol-specific EII, Chain A"/>
    <property type="match status" value="1"/>
</dbReference>
<dbReference type="CDD" id="cd00211">
    <property type="entry name" value="PTS_IIA_fru"/>
    <property type="match status" value="1"/>
</dbReference>
<keyword evidence="3" id="KW-1185">Reference proteome</keyword>
<keyword evidence="2" id="KW-0808">Transferase</keyword>
<dbReference type="OrthoDB" id="95460at2"/>
<dbReference type="InterPro" id="IPR051541">
    <property type="entry name" value="PTS_SugarTrans_NitroReg"/>
</dbReference>
<gene>
    <name evidence="2" type="primary">ptsN</name>
    <name evidence="2" type="ORF">NCTC10801_01038</name>
</gene>
<dbReference type="GO" id="GO:0008982">
    <property type="term" value="F:protein-N(PI)-phosphohistidine-sugar phosphotransferase activity"/>
    <property type="evidence" value="ECO:0007669"/>
    <property type="project" value="InterPro"/>
</dbReference>
<dbReference type="InterPro" id="IPR002178">
    <property type="entry name" value="PTS_EIIA_type-2_dom"/>
</dbReference>
<dbReference type="InterPro" id="IPR016152">
    <property type="entry name" value="PTrfase/Anion_transptr"/>
</dbReference>
<dbReference type="PROSITE" id="PS51094">
    <property type="entry name" value="PTS_EIIA_TYPE_2"/>
    <property type="match status" value="1"/>
</dbReference>
<dbReference type="AlphaFoldDB" id="A0A380TQH0"/>
<dbReference type="Pfam" id="PF00359">
    <property type="entry name" value="PTS_EIIA_2"/>
    <property type="match status" value="1"/>
</dbReference>
<reference evidence="2 3" key="1">
    <citation type="submission" date="2018-06" db="EMBL/GenBank/DDBJ databases">
        <authorList>
            <consortium name="Pathogen Informatics"/>
            <person name="Doyle S."/>
        </authorList>
    </citation>
    <scope>NUCLEOTIDE SEQUENCE [LARGE SCALE GENOMIC DNA]</scope>
    <source>
        <strain evidence="2 3">NCTC10801</strain>
    </source>
</reference>
<evidence type="ECO:0000313" key="3">
    <source>
        <dbReference type="Proteomes" id="UP000254649"/>
    </source>
</evidence>
<proteinExistence type="predicted"/>
<organism evidence="2 3">
    <name type="scientific">[Actinobacillus] rossii</name>
    <dbReference type="NCBI Taxonomy" id="123820"/>
    <lineage>
        <taxon>Bacteria</taxon>
        <taxon>Pseudomonadati</taxon>
        <taxon>Pseudomonadota</taxon>
        <taxon>Gammaproteobacteria</taxon>
        <taxon>Pasteurellales</taxon>
        <taxon>Pasteurellaceae</taxon>
    </lineage>
</organism>
<accession>A0A380TQH0</accession>
<dbReference type="GO" id="GO:0030295">
    <property type="term" value="F:protein kinase activator activity"/>
    <property type="evidence" value="ECO:0007669"/>
    <property type="project" value="TreeGrafter"/>
</dbReference>